<dbReference type="Proteomes" id="UP001454086">
    <property type="component" value="Unassembled WGS sequence"/>
</dbReference>
<dbReference type="EMBL" id="JBBMFM010000005">
    <property type="protein sequence ID" value="MEQ2423832.1"/>
    <property type="molecule type" value="Genomic_DNA"/>
</dbReference>
<dbReference type="PRINTS" id="PR00502">
    <property type="entry name" value="NUDIXFAMILY"/>
</dbReference>
<dbReference type="SUPFAM" id="SSF55811">
    <property type="entry name" value="Nudix"/>
    <property type="match status" value="1"/>
</dbReference>
<dbReference type="Gene3D" id="3.90.79.10">
    <property type="entry name" value="Nucleoside Triphosphate Pyrophosphohydrolase"/>
    <property type="match status" value="1"/>
</dbReference>
<protein>
    <submittedName>
        <fullName evidence="4">NUDIX hydrolase</fullName>
        <ecNumber evidence="4">3.6.-.-</ecNumber>
    </submittedName>
</protein>
<gene>
    <name evidence="4" type="ORF">WMQ36_02480</name>
</gene>
<dbReference type="Pfam" id="PF00293">
    <property type="entry name" value="NUDIX"/>
    <property type="match status" value="1"/>
</dbReference>
<dbReference type="InterPro" id="IPR020476">
    <property type="entry name" value="Nudix_hydrolase"/>
</dbReference>
<name>A0ABV1D0A8_9FIRM</name>
<evidence type="ECO:0000313" key="4">
    <source>
        <dbReference type="EMBL" id="MEQ2423832.1"/>
    </source>
</evidence>
<reference evidence="4 5" key="1">
    <citation type="submission" date="2024-03" db="EMBL/GenBank/DDBJ databases">
        <title>Human intestinal bacterial collection.</title>
        <authorList>
            <person name="Pauvert C."/>
            <person name="Hitch T.C.A."/>
            <person name="Clavel T."/>
        </authorList>
    </citation>
    <scope>NUCLEOTIDE SEQUENCE [LARGE SCALE GENOMIC DNA]</scope>
    <source>
        <strain evidence="4 5">CLA-SR-H021</strain>
    </source>
</reference>
<evidence type="ECO:0000259" key="3">
    <source>
        <dbReference type="PROSITE" id="PS51462"/>
    </source>
</evidence>
<dbReference type="PANTHER" id="PTHR43046:SF2">
    <property type="entry name" value="8-OXO-DGTP DIPHOSPHATASE-RELATED"/>
    <property type="match status" value="1"/>
</dbReference>
<evidence type="ECO:0000256" key="1">
    <source>
        <dbReference type="ARBA" id="ARBA00001946"/>
    </source>
</evidence>
<comment type="caution">
    <text evidence="4">The sequence shown here is derived from an EMBL/GenBank/DDBJ whole genome shotgun (WGS) entry which is preliminary data.</text>
</comment>
<organism evidence="4 5">
    <name type="scientific">Enterocloster hominis</name>
    <name type="common">ex Hitch et al. 2024</name>
    <dbReference type="NCBI Taxonomy" id="1917870"/>
    <lineage>
        <taxon>Bacteria</taxon>
        <taxon>Bacillati</taxon>
        <taxon>Bacillota</taxon>
        <taxon>Clostridia</taxon>
        <taxon>Lachnospirales</taxon>
        <taxon>Lachnospiraceae</taxon>
        <taxon>Enterocloster</taxon>
    </lineage>
</organism>
<proteinExistence type="predicted"/>
<evidence type="ECO:0000313" key="5">
    <source>
        <dbReference type="Proteomes" id="UP001454086"/>
    </source>
</evidence>
<dbReference type="PANTHER" id="PTHR43046">
    <property type="entry name" value="GDP-MANNOSE MANNOSYL HYDROLASE"/>
    <property type="match status" value="1"/>
</dbReference>
<evidence type="ECO:0000256" key="2">
    <source>
        <dbReference type="ARBA" id="ARBA00022801"/>
    </source>
</evidence>
<keyword evidence="2 4" id="KW-0378">Hydrolase</keyword>
<dbReference type="GO" id="GO:0016787">
    <property type="term" value="F:hydrolase activity"/>
    <property type="evidence" value="ECO:0007669"/>
    <property type="project" value="UniProtKB-KW"/>
</dbReference>
<keyword evidence="5" id="KW-1185">Reference proteome</keyword>
<dbReference type="RefSeq" id="WP_008718652.1">
    <property type="nucleotide sequence ID" value="NZ_JBBMFM010000005.1"/>
</dbReference>
<dbReference type="InterPro" id="IPR015797">
    <property type="entry name" value="NUDIX_hydrolase-like_dom_sf"/>
</dbReference>
<comment type="cofactor">
    <cofactor evidence="1">
        <name>Mg(2+)</name>
        <dbReference type="ChEBI" id="CHEBI:18420"/>
    </cofactor>
</comment>
<dbReference type="InterPro" id="IPR000086">
    <property type="entry name" value="NUDIX_hydrolase_dom"/>
</dbReference>
<feature type="domain" description="Nudix hydrolase" evidence="3">
    <location>
        <begin position="9"/>
        <end position="85"/>
    </location>
</feature>
<dbReference type="EC" id="3.6.-.-" evidence="4"/>
<dbReference type="PROSITE" id="PS51462">
    <property type="entry name" value="NUDIX"/>
    <property type="match status" value="1"/>
</dbReference>
<accession>A0ABV1D0A8</accession>
<sequence length="85" mass="9183">MEIVGKTLPTHIVAAAGVVLDEKGNVLLVNTYNDSWVLPSGEVESGENLVDAVKREIFEESSIEVEVGEVFCISSNTCTYPNKVV</sequence>